<reference evidence="2" key="1">
    <citation type="submission" date="2022-12" db="EMBL/GenBank/DDBJ databases">
        <authorList>
            <person name="Wang J."/>
        </authorList>
    </citation>
    <scope>NUCLEOTIDE SEQUENCE</scope>
    <source>
        <strain evidence="2">HY-42-06</strain>
    </source>
</reference>
<feature type="transmembrane region" description="Helical" evidence="1">
    <location>
        <begin position="897"/>
        <end position="923"/>
    </location>
</feature>
<dbReference type="RefSeq" id="WP_268047378.1">
    <property type="nucleotide sequence ID" value="NZ_JAPQES010000001.1"/>
</dbReference>
<dbReference type="Gene3D" id="3.30.70.1430">
    <property type="entry name" value="Multidrug efflux transporter AcrB pore domain"/>
    <property type="match status" value="2"/>
</dbReference>
<evidence type="ECO:0000313" key="3">
    <source>
        <dbReference type="Proteomes" id="UP001079657"/>
    </source>
</evidence>
<sequence length="1024" mass="112336">MKISKMSINRPVAIVTIVFIAIVFGIVGFASLPVDLYPSMNMPYVSIVTVYPGSGPEEVENLITEPIEKTLSSVNDLDELTSYSSAGVSQIVLKFQDSTDVETAVNNVREKVDGVLSSLPDDIQKPIIRKADPNASPIIKIAVSGNEDLNQLKKFIDDKMVNQLQRAEGVASVDVNGYKEKEIQIILKRDKLEGYNLSINKVMQVLKAQNMSMPIGDIQEGISNLSLKIEGEFKSIEEIRNLPIPIKSGTIKLRDIAVIQEVDKDMEAYTFVNGQPSITLDIKKQSTANTVAVADEINKVVNKIKSENPDINIVINKDDSINIRNSISSVQNTGLIGGILAIVVLFIFLKNFRSTLIIGTAIPISIIIAFALMYFFKVGLNMVSLMGLALGIGMLVDNGIVVLENIFRYRKEGLGRKEAAYKGVSEVGFSIIASTLTSIAVFLPIVFTEGFAADIFRDMSLTVTFSLIASLVIALTLIPMMCSKFLKIENNSRENFASKISNKWENVLISIEKKYKKLLLKALNHRKITSFIVALIFVATVFLVPMLGMEFMPKIDEGTFKIDVKMPQGTVVEETLKTVDKVEKKLNGIDEIKEIYVKVQNNTANIQGDVGTVNERKRSIDEIVEQIRNEIKVIPGTEFSVAASSMGNGGSSGKPIAIKIVGDDYNKLHKISKEFVDVIENVNGTREVTSSLSDGGNEGVIEINRNKSSLYGMTISGIVGELRSAVNGSIASKYKVNGDEIDIKIMYDKNKINNLQDVKNLPISTALGIKVPLDEIGDIKKEKAPSQINRENQKRIVIVDAALSGIDTNTAKKQISKKLDEYNMPEGYYYEFGGDSKDMMESFSSLGKALVIGIILTYLIMAAQFESFLYPFVIMFSVPYALAGGVFALVISKTTLSIVGIIGMIMLVGIVVNNAIVLIDYTNQLREKGYSRREALLIAGPTRLRPILMTTMTTVLGMLPMAIGMGQGAEMQAPLARVIIGGLSLATLVTLIIIPVNYTIFEDIARKINKTNNNMEKNINKVAS</sequence>
<protein>
    <submittedName>
        <fullName evidence="2">Efflux RND transporter permease subunit</fullName>
    </submittedName>
</protein>
<feature type="transmembrane region" description="Helical" evidence="1">
    <location>
        <begin position="356"/>
        <end position="376"/>
    </location>
</feature>
<feature type="transmembrane region" description="Helical" evidence="1">
    <location>
        <begin position="382"/>
        <end position="407"/>
    </location>
</feature>
<organism evidence="2 3">
    <name type="scientific">Clostridium ganghwense</name>
    <dbReference type="NCBI Taxonomy" id="312089"/>
    <lineage>
        <taxon>Bacteria</taxon>
        <taxon>Bacillati</taxon>
        <taxon>Bacillota</taxon>
        <taxon>Clostridia</taxon>
        <taxon>Eubacteriales</taxon>
        <taxon>Clostridiaceae</taxon>
        <taxon>Clostridium</taxon>
    </lineage>
</organism>
<dbReference type="InterPro" id="IPR027463">
    <property type="entry name" value="AcrB_DN_DC_subdom"/>
</dbReference>
<keyword evidence="1" id="KW-1133">Transmembrane helix</keyword>
<gene>
    <name evidence="2" type="ORF">OXH55_00140</name>
</gene>
<dbReference type="Gene3D" id="1.20.1640.10">
    <property type="entry name" value="Multidrug efflux transporter AcrB transmembrane domain"/>
    <property type="match status" value="2"/>
</dbReference>
<name>A0ABT4CJ27_9CLOT</name>
<keyword evidence="3" id="KW-1185">Reference proteome</keyword>
<keyword evidence="1" id="KW-0812">Transmembrane</keyword>
<dbReference type="Gene3D" id="3.30.2090.10">
    <property type="entry name" value="Multidrug efflux transporter AcrB TolC docking domain, DN and DC subdomains"/>
    <property type="match status" value="2"/>
</dbReference>
<dbReference type="SUPFAM" id="SSF82693">
    <property type="entry name" value="Multidrug efflux transporter AcrB pore domain, PN1, PN2, PC1 and PC2 subdomains"/>
    <property type="match status" value="3"/>
</dbReference>
<dbReference type="SUPFAM" id="SSF82866">
    <property type="entry name" value="Multidrug efflux transporter AcrB transmembrane domain"/>
    <property type="match status" value="2"/>
</dbReference>
<feature type="transmembrane region" description="Helical" evidence="1">
    <location>
        <begin position="868"/>
        <end position="891"/>
    </location>
</feature>
<dbReference type="PANTHER" id="PTHR32063:SF0">
    <property type="entry name" value="SWARMING MOTILITY PROTEIN SWRC"/>
    <property type="match status" value="1"/>
</dbReference>
<dbReference type="EMBL" id="JAPQES010000001">
    <property type="protein sequence ID" value="MCY6369052.1"/>
    <property type="molecule type" value="Genomic_DNA"/>
</dbReference>
<feature type="transmembrane region" description="Helical" evidence="1">
    <location>
        <begin position="975"/>
        <end position="1000"/>
    </location>
</feature>
<comment type="caution">
    <text evidence="2">The sequence shown here is derived from an EMBL/GenBank/DDBJ whole genome shotgun (WGS) entry which is preliminary data.</text>
</comment>
<feature type="transmembrane region" description="Helical" evidence="1">
    <location>
        <begin position="12"/>
        <end position="32"/>
    </location>
</feature>
<dbReference type="Proteomes" id="UP001079657">
    <property type="component" value="Unassembled WGS sequence"/>
</dbReference>
<dbReference type="PANTHER" id="PTHR32063">
    <property type="match status" value="1"/>
</dbReference>
<dbReference type="Gene3D" id="3.30.70.1440">
    <property type="entry name" value="Multidrug efflux transporter AcrB pore domain"/>
    <property type="match status" value="1"/>
</dbReference>
<evidence type="ECO:0000256" key="1">
    <source>
        <dbReference type="SAM" id="Phobius"/>
    </source>
</evidence>
<feature type="transmembrane region" description="Helical" evidence="1">
    <location>
        <begin position="528"/>
        <end position="548"/>
    </location>
</feature>
<proteinExistence type="predicted"/>
<dbReference type="PRINTS" id="PR00702">
    <property type="entry name" value="ACRIFLAVINRP"/>
</dbReference>
<dbReference type="InterPro" id="IPR001036">
    <property type="entry name" value="Acrflvin-R"/>
</dbReference>
<accession>A0ABT4CJ27</accession>
<feature type="transmembrane region" description="Helical" evidence="1">
    <location>
        <begin position="459"/>
        <end position="478"/>
    </location>
</feature>
<feature type="transmembrane region" description="Helical" evidence="1">
    <location>
        <begin position="843"/>
        <end position="861"/>
    </location>
</feature>
<evidence type="ECO:0000313" key="2">
    <source>
        <dbReference type="EMBL" id="MCY6369052.1"/>
    </source>
</evidence>
<dbReference type="SUPFAM" id="SSF82714">
    <property type="entry name" value="Multidrug efflux transporter AcrB TolC docking domain, DN and DC subdomains"/>
    <property type="match status" value="2"/>
</dbReference>
<feature type="transmembrane region" description="Helical" evidence="1">
    <location>
        <begin position="330"/>
        <end position="349"/>
    </location>
</feature>
<feature type="transmembrane region" description="Helical" evidence="1">
    <location>
        <begin position="427"/>
        <end position="447"/>
    </location>
</feature>
<dbReference type="Gene3D" id="3.30.70.1320">
    <property type="entry name" value="Multidrug efflux transporter AcrB pore domain like"/>
    <property type="match status" value="1"/>
</dbReference>
<keyword evidence="1" id="KW-0472">Membrane</keyword>
<feature type="transmembrane region" description="Helical" evidence="1">
    <location>
        <begin position="944"/>
        <end position="963"/>
    </location>
</feature>
<dbReference type="Pfam" id="PF00873">
    <property type="entry name" value="ACR_tran"/>
    <property type="match status" value="1"/>
</dbReference>